<dbReference type="Gene3D" id="3.40.50.12780">
    <property type="entry name" value="N-terminal domain of ligase-like"/>
    <property type="match status" value="1"/>
</dbReference>
<gene>
    <name evidence="1" type="ORF">HII30_09850</name>
</gene>
<proteinExistence type="predicted"/>
<sequence length="392" mass="43963">MEKENLRLSRLPLVTSGVLETHYYTADNPLGKVSGCFEYRTSGTSSGRRKSIYYTPSDEEEYVRIKLDVYRHILGSGHYRRALADMGTGHAEATAVDVFRQLGMEAESISFKLPIEQHLEKLHRFQPDVLYTMPSILERILLASPDPSAYGIRHVILVGEIAPAGWIARAAEQLNISAASITDTYGSIEIGTMAYFSHEHGRYLLTEGLTAEGIGTEELGEGIEALPDGEQILVLTSTVREAFPAIRYVTYDVVRDLRPIIVNGRKQMSFQSIVKRIGPDLKHGEKISIYDIEDVVYRHLGQVSVRVHMDLQGLKVKVYRSHQAVALEQHDISESVLQAVRAELEERIPEIGAMVRSGIIGRITVEQGDFEDESQRSSVKQKKIYYDKIEGS</sequence>
<keyword evidence="2" id="KW-1185">Reference proteome</keyword>
<dbReference type="AlphaFoldDB" id="A0A848M7L5"/>
<organism evidence="1 2">
    <name type="scientific">Paenibacillus lemnae</name>
    <dbReference type="NCBI Taxonomy" id="1330551"/>
    <lineage>
        <taxon>Bacteria</taxon>
        <taxon>Bacillati</taxon>
        <taxon>Bacillota</taxon>
        <taxon>Bacilli</taxon>
        <taxon>Bacillales</taxon>
        <taxon>Paenibacillaceae</taxon>
        <taxon>Paenibacillus</taxon>
    </lineage>
</organism>
<dbReference type="PANTHER" id="PTHR43845">
    <property type="entry name" value="BLR5969 PROTEIN"/>
    <property type="match status" value="1"/>
</dbReference>
<comment type="caution">
    <text evidence="1">The sequence shown here is derived from an EMBL/GenBank/DDBJ whole genome shotgun (WGS) entry which is preliminary data.</text>
</comment>
<name>A0A848M7L5_PAELE</name>
<dbReference type="InterPro" id="IPR042099">
    <property type="entry name" value="ANL_N_sf"/>
</dbReference>
<protein>
    <submittedName>
        <fullName evidence="1">CoF synthetase</fullName>
    </submittedName>
</protein>
<dbReference type="EMBL" id="JABBPN010000007">
    <property type="protein sequence ID" value="NMO96072.1"/>
    <property type="molecule type" value="Genomic_DNA"/>
</dbReference>
<evidence type="ECO:0000313" key="2">
    <source>
        <dbReference type="Proteomes" id="UP000565468"/>
    </source>
</evidence>
<dbReference type="Proteomes" id="UP000565468">
    <property type="component" value="Unassembled WGS sequence"/>
</dbReference>
<evidence type="ECO:0000313" key="1">
    <source>
        <dbReference type="EMBL" id="NMO96072.1"/>
    </source>
</evidence>
<dbReference type="PANTHER" id="PTHR43845:SF1">
    <property type="entry name" value="BLR5969 PROTEIN"/>
    <property type="match status" value="1"/>
</dbReference>
<dbReference type="SUPFAM" id="SSF56801">
    <property type="entry name" value="Acetyl-CoA synthetase-like"/>
    <property type="match status" value="1"/>
</dbReference>
<reference evidence="1 2" key="1">
    <citation type="submission" date="2020-04" db="EMBL/GenBank/DDBJ databases">
        <title>Paenibacillus algicola sp. nov., a novel marine bacterium producing alginate lyase.</title>
        <authorList>
            <person name="Huang H."/>
        </authorList>
    </citation>
    <scope>NUCLEOTIDE SEQUENCE [LARGE SCALE GENOMIC DNA]</scope>
    <source>
        <strain evidence="1 2">L7-75</strain>
    </source>
</reference>
<accession>A0A848M7L5</accession>